<dbReference type="CDD" id="cd03221">
    <property type="entry name" value="ABCF_EF-3"/>
    <property type="match status" value="2"/>
</dbReference>
<dbReference type="GO" id="GO:0005524">
    <property type="term" value="F:ATP binding"/>
    <property type="evidence" value="ECO:0007669"/>
    <property type="project" value="UniProtKB-KW"/>
</dbReference>
<dbReference type="PANTHER" id="PTHR19211">
    <property type="entry name" value="ATP-BINDING TRANSPORT PROTEIN-RELATED"/>
    <property type="match status" value="1"/>
</dbReference>
<dbReference type="PANTHER" id="PTHR19211:SF14">
    <property type="entry name" value="ATP-BINDING CASSETTE SUB-FAMILY F MEMBER 1"/>
    <property type="match status" value="1"/>
</dbReference>
<accession>A0A2W5IBE4</accession>
<evidence type="ECO:0000256" key="1">
    <source>
        <dbReference type="ARBA" id="ARBA00022737"/>
    </source>
</evidence>
<dbReference type="InterPro" id="IPR003439">
    <property type="entry name" value="ABC_transporter-like_ATP-bd"/>
</dbReference>
<keyword evidence="3 5" id="KW-0067">ATP-binding</keyword>
<dbReference type="FunFam" id="3.40.50.300:FF:000011">
    <property type="entry name" value="Putative ABC transporter ATP-binding component"/>
    <property type="match status" value="1"/>
</dbReference>
<organism evidence="5 6">
    <name type="scientific">Lawsonella clevelandensis</name>
    <dbReference type="NCBI Taxonomy" id="1528099"/>
    <lineage>
        <taxon>Bacteria</taxon>
        <taxon>Bacillati</taxon>
        <taxon>Actinomycetota</taxon>
        <taxon>Actinomycetes</taxon>
        <taxon>Mycobacteriales</taxon>
        <taxon>Lawsonellaceae</taxon>
        <taxon>Lawsonella</taxon>
    </lineage>
</organism>
<dbReference type="PROSITE" id="PS50893">
    <property type="entry name" value="ABC_TRANSPORTER_2"/>
    <property type="match status" value="2"/>
</dbReference>
<evidence type="ECO:0000256" key="3">
    <source>
        <dbReference type="ARBA" id="ARBA00022840"/>
    </source>
</evidence>
<feature type="domain" description="ABC transporter" evidence="4">
    <location>
        <begin position="381"/>
        <end position="582"/>
    </location>
</feature>
<keyword evidence="2" id="KW-0547">Nucleotide-binding</keyword>
<protein>
    <submittedName>
        <fullName evidence="5">ABC transporter ATP-binding protein</fullName>
    </submittedName>
</protein>
<dbReference type="SMART" id="SM00382">
    <property type="entry name" value="AAA"/>
    <property type="match status" value="2"/>
</dbReference>
<dbReference type="Gene3D" id="3.40.50.300">
    <property type="entry name" value="P-loop containing nucleotide triphosphate hydrolases"/>
    <property type="match status" value="2"/>
</dbReference>
<dbReference type="InterPro" id="IPR027417">
    <property type="entry name" value="P-loop_NTPase"/>
</dbReference>
<reference evidence="5 6" key="1">
    <citation type="submission" date="2017-08" db="EMBL/GenBank/DDBJ databases">
        <title>Infants hospitalized years apart are colonized by the same room-sourced microbial strains.</title>
        <authorList>
            <person name="Brooks B."/>
            <person name="Olm M.R."/>
            <person name="Firek B.A."/>
            <person name="Baker R."/>
            <person name="Thomas B.C."/>
            <person name="Morowitz M.J."/>
            <person name="Banfield J.F."/>
        </authorList>
    </citation>
    <scope>NUCLEOTIDE SEQUENCE [LARGE SCALE GENOMIC DNA]</scope>
    <source>
        <strain evidence="5">S2_006_000_R1_57</strain>
    </source>
</reference>
<name>A0A2W5IBE4_9ACTN</name>
<dbReference type="InterPro" id="IPR003593">
    <property type="entry name" value="AAA+_ATPase"/>
</dbReference>
<dbReference type="EMBL" id="QFOZ01000002">
    <property type="protein sequence ID" value="PZP89431.1"/>
    <property type="molecule type" value="Genomic_DNA"/>
</dbReference>
<keyword evidence="1" id="KW-0677">Repeat</keyword>
<dbReference type="Pfam" id="PF00005">
    <property type="entry name" value="ABC_tran"/>
    <property type="match status" value="2"/>
</dbReference>
<dbReference type="GO" id="GO:0016887">
    <property type="term" value="F:ATP hydrolysis activity"/>
    <property type="evidence" value="ECO:0007669"/>
    <property type="project" value="InterPro"/>
</dbReference>
<dbReference type="AlphaFoldDB" id="A0A2W5IBE4"/>
<dbReference type="Proteomes" id="UP000248606">
    <property type="component" value="Unassembled WGS sequence"/>
</dbReference>
<feature type="domain" description="ABC transporter" evidence="4">
    <location>
        <begin position="27"/>
        <end position="289"/>
    </location>
</feature>
<evidence type="ECO:0000259" key="4">
    <source>
        <dbReference type="PROSITE" id="PS50893"/>
    </source>
</evidence>
<sequence length="584" mass="64095">MTKSVYPTEHPVEHSADASVDFADTQLVATDIYYDYPGSPVLNNINLALSAGDVLGLVGDNGVGKSTLLWILSGRLKPTAGRVTHQGTRVLGAQELEAPFNSTGRMLVEEALGPARRRLQALEEAANAMATADDPDAATQAERRYTDIYNDVVAHDAWDAEHNAEVVLDNLGLTGEGPTGDLLDQRTIDMCGGERARLGLALALIRAPEILLLDEPTNHLDGRGRELVAKTIREHPGIVILATHDRDFLDETCTHIGDIVRNREGMGFFTGNWTQYDKHRRHERQLWEHQWRTEEHQRDHLETTIEKDARDVSPGRARHDNDKMSYNQAGGRVEKQIARRVRAARQKLADLDENGVAKPPVLLGFHAPLAKAPSGKRVAAGSDEDYHLKLRGVVVPQRLRVGSLTIRPGETVIITGPNGAGKSSLLHVITGALKPEAGEVKIGQGARLAILEQVQQWDDPTKSAAELYNFAATPQSLDLDELGLITPEDAKRPVGDLSLGQQRRVALVLLVANPPEILLMDEPTNHLSVDLIEEVQDAVEQCEGTVVIVTHDQRMIDRIEARHLVVKDGVVEELPRGVMPDVFS</sequence>
<dbReference type="PROSITE" id="PS00211">
    <property type="entry name" value="ABC_TRANSPORTER_1"/>
    <property type="match status" value="1"/>
</dbReference>
<comment type="caution">
    <text evidence="5">The sequence shown here is derived from an EMBL/GenBank/DDBJ whole genome shotgun (WGS) entry which is preliminary data.</text>
</comment>
<dbReference type="InterPro" id="IPR017871">
    <property type="entry name" value="ABC_transporter-like_CS"/>
</dbReference>
<dbReference type="InterPro" id="IPR050611">
    <property type="entry name" value="ABCF"/>
</dbReference>
<evidence type="ECO:0000313" key="5">
    <source>
        <dbReference type="EMBL" id="PZP89431.1"/>
    </source>
</evidence>
<evidence type="ECO:0000256" key="2">
    <source>
        <dbReference type="ARBA" id="ARBA00022741"/>
    </source>
</evidence>
<dbReference type="RefSeq" id="WP_303678644.1">
    <property type="nucleotide sequence ID" value="NZ_JAPJOB010000002.1"/>
</dbReference>
<gene>
    <name evidence="5" type="ORF">DI579_02655</name>
</gene>
<dbReference type="SUPFAM" id="SSF52540">
    <property type="entry name" value="P-loop containing nucleoside triphosphate hydrolases"/>
    <property type="match status" value="2"/>
</dbReference>
<proteinExistence type="predicted"/>
<evidence type="ECO:0000313" key="6">
    <source>
        <dbReference type="Proteomes" id="UP000248606"/>
    </source>
</evidence>